<protein>
    <submittedName>
        <fullName evidence="4">Transcriptional regulatory protein, C terminal</fullName>
    </submittedName>
</protein>
<feature type="DNA-binding region" description="OmpR/PhoB-type" evidence="2">
    <location>
        <begin position="124"/>
        <end position="220"/>
    </location>
</feature>
<dbReference type="InterPro" id="IPR001867">
    <property type="entry name" value="OmpR/PhoB-type_DNA-bd"/>
</dbReference>
<dbReference type="Gene3D" id="1.10.10.10">
    <property type="entry name" value="Winged helix-like DNA-binding domain superfamily/Winged helix DNA-binding domain"/>
    <property type="match status" value="1"/>
</dbReference>
<dbReference type="GO" id="GO:0000160">
    <property type="term" value="P:phosphorelay signal transduction system"/>
    <property type="evidence" value="ECO:0007669"/>
    <property type="project" value="InterPro"/>
</dbReference>
<dbReference type="GO" id="GO:0006355">
    <property type="term" value="P:regulation of DNA-templated transcription"/>
    <property type="evidence" value="ECO:0007669"/>
    <property type="project" value="InterPro"/>
</dbReference>
<dbReference type="InterPro" id="IPR048640">
    <property type="entry name" value="MgtC-like_C"/>
</dbReference>
<reference evidence="5" key="1">
    <citation type="submission" date="2016-11" db="EMBL/GenBank/DDBJ databases">
        <authorList>
            <person name="Jaros S."/>
            <person name="Januszkiewicz K."/>
            <person name="Wedrychowicz H."/>
        </authorList>
    </citation>
    <scope>NUCLEOTIDE SEQUENCE [LARGE SCALE GENOMIC DNA]</scope>
    <source>
        <strain evidence="5">CGMCC 4.3555</strain>
    </source>
</reference>
<keyword evidence="1 2" id="KW-0238">DNA-binding</keyword>
<dbReference type="SUPFAM" id="SSF46894">
    <property type="entry name" value="C-terminal effector domain of the bipartite response regulators"/>
    <property type="match status" value="1"/>
</dbReference>
<organism evidence="4 5">
    <name type="scientific">Streptomyces yunnanensis</name>
    <dbReference type="NCBI Taxonomy" id="156453"/>
    <lineage>
        <taxon>Bacteria</taxon>
        <taxon>Bacillati</taxon>
        <taxon>Actinomycetota</taxon>
        <taxon>Actinomycetes</taxon>
        <taxon>Kitasatosporales</taxon>
        <taxon>Streptomycetaceae</taxon>
        <taxon>Streptomyces</taxon>
    </lineage>
</organism>
<dbReference type="AlphaFoldDB" id="A0A9X8QX11"/>
<evidence type="ECO:0000256" key="1">
    <source>
        <dbReference type="ARBA" id="ARBA00023125"/>
    </source>
</evidence>
<gene>
    <name evidence="4" type="ORF">SAMN05216268_11463</name>
</gene>
<dbReference type="Pfam" id="PF21770">
    <property type="entry name" value="MgtC_SapB_C"/>
    <property type="match status" value="1"/>
</dbReference>
<dbReference type="RefSeq" id="WP_073447101.1">
    <property type="nucleotide sequence ID" value="NZ_FRBK01000014.1"/>
</dbReference>
<comment type="caution">
    <text evidence="4">The sequence shown here is derived from an EMBL/GenBank/DDBJ whole genome shotgun (WGS) entry which is preliminary data.</text>
</comment>
<evidence type="ECO:0000313" key="4">
    <source>
        <dbReference type="EMBL" id="SHM77066.1"/>
    </source>
</evidence>
<dbReference type="Proteomes" id="UP000184388">
    <property type="component" value="Unassembled WGS sequence"/>
</dbReference>
<accession>A0A9X8QX11</accession>
<dbReference type="InterPro" id="IPR016032">
    <property type="entry name" value="Sig_transdc_resp-reg_C-effctor"/>
</dbReference>
<name>A0A9X8QX11_9ACTN</name>
<dbReference type="EMBL" id="FRBK01000014">
    <property type="protein sequence ID" value="SHM77066.1"/>
    <property type="molecule type" value="Genomic_DNA"/>
</dbReference>
<dbReference type="InterPro" id="IPR036388">
    <property type="entry name" value="WH-like_DNA-bd_sf"/>
</dbReference>
<dbReference type="Gene3D" id="3.30.70.260">
    <property type="match status" value="1"/>
</dbReference>
<evidence type="ECO:0000313" key="5">
    <source>
        <dbReference type="Proteomes" id="UP000184388"/>
    </source>
</evidence>
<evidence type="ECO:0000259" key="3">
    <source>
        <dbReference type="PROSITE" id="PS51755"/>
    </source>
</evidence>
<dbReference type="PROSITE" id="PS51755">
    <property type="entry name" value="OMPR_PHOB"/>
    <property type="match status" value="1"/>
</dbReference>
<feature type="domain" description="OmpR/PhoB-type" evidence="3">
    <location>
        <begin position="124"/>
        <end position="220"/>
    </location>
</feature>
<dbReference type="CDD" id="cd00383">
    <property type="entry name" value="trans_reg_C"/>
    <property type="match status" value="1"/>
</dbReference>
<dbReference type="Pfam" id="PF00486">
    <property type="entry name" value="Trans_reg_C"/>
    <property type="match status" value="1"/>
</dbReference>
<proteinExistence type="predicted"/>
<sequence length="225" mass="24583">MSFPTNLLLNSVERLAAVSPNTTGDGTRRGVAHVQCDTPAAPRVRARLAQAFTGPDIQLTDLAGRSGTADTTHLEAAFATHGPVTAALTQLLSLVWLEPAVSSLHWHLDQHEAAHCDRTDTPQAPVHTVHDLVVDLGCRCVCVDGRRIRLTGMEFELLAHFIAHPQQFFSHDRLMELVWQQSAPYARQTLARHVTALRQKLGTRYGAIITTTPDGYLCDPTATAL</sequence>
<dbReference type="SMART" id="SM00862">
    <property type="entry name" value="Trans_reg_C"/>
    <property type="match status" value="1"/>
</dbReference>
<evidence type="ECO:0000256" key="2">
    <source>
        <dbReference type="PROSITE-ProRule" id="PRU01091"/>
    </source>
</evidence>
<dbReference type="GO" id="GO:0003677">
    <property type="term" value="F:DNA binding"/>
    <property type="evidence" value="ECO:0007669"/>
    <property type="project" value="UniProtKB-UniRule"/>
</dbReference>